<dbReference type="InterPro" id="IPR013766">
    <property type="entry name" value="Thioredoxin_domain"/>
</dbReference>
<dbReference type="Gene3D" id="3.40.30.10">
    <property type="entry name" value="Glutaredoxin"/>
    <property type="match status" value="1"/>
</dbReference>
<dbReference type="GO" id="GO:0005783">
    <property type="term" value="C:endoplasmic reticulum"/>
    <property type="evidence" value="ECO:0007669"/>
    <property type="project" value="TreeGrafter"/>
</dbReference>
<dbReference type="PROSITE" id="PS51352">
    <property type="entry name" value="THIOREDOXIN_2"/>
    <property type="match status" value="1"/>
</dbReference>
<dbReference type="GO" id="GO:0003756">
    <property type="term" value="F:protein disulfide isomerase activity"/>
    <property type="evidence" value="ECO:0007669"/>
    <property type="project" value="TreeGrafter"/>
</dbReference>
<dbReference type="AlphaFoldDB" id="A0A6C0BCL6"/>
<dbReference type="PANTHER" id="PTHR45672">
    <property type="entry name" value="PROTEIN DISULFIDE-ISOMERASE C17H9.14C-RELATED"/>
    <property type="match status" value="1"/>
</dbReference>
<dbReference type="CDD" id="cd02961">
    <property type="entry name" value="PDI_a_family"/>
    <property type="match status" value="1"/>
</dbReference>
<accession>A0A6C0BCL6</accession>
<feature type="transmembrane region" description="Helical" evidence="1">
    <location>
        <begin position="6"/>
        <end position="27"/>
    </location>
</feature>
<dbReference type="SUPFAM" id="SSF52833">
    <property type="entry name" value="Thioredoxin-like"/>
    <property type="match status" value="1"/>
</dbReference>
<reference evidence="3" key="1">
    <citation type="journal article" date="2020" name="Nature">
        <title>Giant virus diversity and host interactions through global metagenomics.</title>
        <authorList>
            <person name="Schulz F."/>
            <person name="Roux S."/>
            <person name="Paez-Espino D."/>
            <person name="Jungbluth S."/>
            <person name="Walsh D.A."/>
            <person name="Denef V.J."/>
            <person name="McMahon K.D."/>
            <person name="Konstantinidis K.T."/>
            <person name="Eloe-Fadrosh E.A."/>
            <person name="Kyrpides N.C."/>
            <person name="Woyke T."/>
        </authorList>
    </citation>
    <scope>NUCLEOTIDE SEQUENCE</scope>
    <source>
        <strain evidence="3">GVMAG-M-3300010158-60</strain>
    </source>
</reference>
<organism evidence="3">
    <name type="scientific">viral metagenome</name>
    <dbReference type="NCBI Taxonomy" id="1070528"/>
    <lineage>
        <taxon>unclassified sequences</taxon>
        <taxon>metagenomes</taxon>
        <taxon>organismal metagenomes</taxon>
    </lineage>
</organism>
<dbReference type="GO" id="GO:0006457">
    <property type="term" value="P:protein folding"/>
    <property type="evidence" value="ECO:0007669"/>
    <property type="project" value="TreeGrafter"/>
</dbReference>
<evidence type="ECO:0000259" key="2">
    <source>
        <dbReference type="PROSITE" id="PS51352"/>
    </source>
</evidence>
<proteinExistence type="predicted"/>
<evidence type="ECO:0000256" key="1">
    <source>
        <dbReference type="SAM" id="Phobius"/>
    </source>
</evidence>
<keyword evidence="1" id="KW-1133">Transmembrane helix</keyword>
<dbReference type="InterPro" id="IPR036249">
    <property type="entry name" value="Thioredoxin-like_sf"/>
</dbReference>
<dbReference type="EMBL" id="MN739107">
    <property type="protein sequence ID" value="QHS89228.1"/>
    <property type="molecule type" value="Genomic_DNA"/>
</dbReference>
<name>A0A6C0BCL6_9ZZZZ</name>
<keyword evidence="1" id="KW-0812">Transmembrane</keyword>
<dbReference type="InterPro" id="IPR051063">
    <property type="entry name" value="PDI"/>
</dbReference>
<evidence type="ECO:0000313" key="3">
    <source>
        <dbReference type="EMBL" id="QHS89228.1"/>
    </source>
</evidence>
<protein>
    <recommendedName>
        <fullName evidence="2">Thioredoxin domain-containing protein</fullName>
    </recommendedName>
</protein>
<sequence length="141" mass="15342">MWSTYLLNGGIALAVLAVIGVVALIVFGKYPSLLKQGFQNTPPDTPTFTMFYADWCGHCKKAKPAFEELAADGQKTVGDKTVVVKMINADSGDSKLESLGVKGYPTFMLEMPTGEVVEYKGKRDVPGYLEFLNQQLGVKAE</sequence>
<feature type="domain" description="Thioredoxin" evidence="2">
    <location>
        <begin position="6"/>
        <end position="137"/>
    </location>
</feature>
<dbReference type="PANTHER" id="PTHR45672:SF11">
    <property type="entry name" value="PROTEIN DISULFIDE-ISOMERASE C17H9.14C"/>
    <property type="match status" value="1"/>
</dbReference>
<dbReference type="Pfam" id="PF00085">
    <property type="entry name" value="Thioredoxin"/>
    <property type="match status" value="1"/>
</dbReference>
<keyword evidence="1" id="KW-0472">Membrane</keyword>